<feature type="region of interest" description="Disordered" evidence="1">
    <location>
        <begin position="100"/>
        <end position="126"/>
    </location>
</feature>
<dbReference type="EMBL" id="KZ821631">
    <property type="protein sequence ID" value="PYH67185.1"/>
    <property type="molecule type" value="Genomic_DNA"/>
</dbReference>
<proteinExistence type="predicted"/>
<gene>
    <name evidence="2" type="ORF">BO88DRAFT_84767</name>
</gene>
<name>A0A319B486_ASPVC</name>
<accession>A0A319B486</accession>
<evidence type="ECO:0000256" key="1">
    <source>
        <dbReference type="SAM" id="MobiDB-lite"/>
    </source>
</evidence>
<keyword evidence="3" id="KW-1185">Reference proteome</keyword>
<evidence type="ECO:0000313" key="3">
    <source>
        <dbReference type="Proteomes" id="UP000248405"/>
    </source>
</evidence>
<protein>
    <submittedName>
        <fullName evidence="2">Uncharacterized protein</fullName>
    </submittedName>
</protein>
<sequence length="126" mass="14122">MRIRPSSSIPSGRNVFPVQPYQKWVRKQTTPLSSERILKNFSLIWSSIDLKPGSIINQASGYRPIPRSHGGGTMWPVLGIQPLNHLEHATQIIAEAHSIAGARQHQTRQTTSSDFGCFPQQRDHLS</sequence>
<dbReference type="GeneID" id="37217784"/>
<dbReference type="OrthoDB" id="3530768at2759"/>
<evidence type="ECO:0000313" key="2">
    <source>
        <dbReference type="EMBL" id="PYH67185.1"/>
    </source>
</evidence>
<reference evidence="2" key="1">
    <citation type="submission" date="2016-12" db="EMBL/GenBank/DDBJ databases">
        <title>The genomes of Aspergillus section Nigri reveals drivers in fungal speciation.</title>
        <authorList>
            <consortium name="DOE Joint Genome Institute"/>
            <person name="Vesth T.C."/>
            <person name="Nybo J."/>
            <person name="Theobald S."/>
            <person name="Brandl J."/>
            <person name="Frisvad J.C."/>
            <person name="Nielsen K.F."/>
            <person name="Lyhne E.K."/>
            <person name="Kogle M.E."/>
            <person name="Kuo A."/>
            <person name="Riley R."/>
            <person name="Clum A."/>
            <person name="Nolan M."/>
            <person name="Lipzen A."/>
            <person name="Salamov A."/>
            <person name="Henrissat B."/>
            <person name="Wiebenga A."/>
            <person name="De Vries R.P."/>
            <person name="Grigoriev I.V."/>
            <person name="Mortensen U.H."/>
            <person name="Andersen M.R."/>
            <person name="Baker S.E."/>
        </authorList>
    </citation>
    <scope>NUCLEOTIDE SEQUENCE [LARGE SCALE GENOMIC DNA]</scope>
    <source>
        <strain evidence="2">CBS 113365</strain>
    </source>
</reference>
<organism evidence="2 3">
    <name type="scientific">Aspergillus vadensis (strain CBS 113365 / IMI 142717 / IBT 24658)</name>
    <dbReference type="NCBI Taxonomy" id="1448311"/>
    <lineage>
        <taxon>Eukaryota</taxon>
        <taxon>Fungi</taxon>
        <taxon>Dikarya</taxon>
        <taxon>Ascomycota</taxon>
        <taxon>Pezizomycotina</taxon>
        <taxon>Eurotiomycetes</taxon>
        <taxon>Eurotiomycetidae</taxon>
        <taxon>Eurotiales</taxon>
        <taxon>Aspergillaceae</taxon>
        <taxon>Aspergillus</taxon>
        <taxon>Aspergillus subgen. Circumdati</taxon>
    </lineage>
</organism>
<dbReference type="Proteomes" id="UP000248405">
    <property type="component" value="Unassembled WGS sequence"/>
</dbReference>
<dbReference type="AlphaFoldDB" id="A0A319B486"/>
<dbReference type="RefSeq" id="XP_025560979.1">
    <property type="nucleotide sequence ID" value="XM_025713192.1"/>
</dbReference>